<dbReference type="Proteomes" id="UP000572051">
    <property type="component" value="Unassembled WGS sequence"/>
</dbReference>
<dbReference type="AlphaFoldDB" id="A0A7Z0ET82"/>
<reference evidence="2 3" key="1">
    <citation type="submission" date="2020-07" db="EMBL/GenBank/DDBJ databases">
        <title>Sequencing the genomes of 1000 actinobacteria strains.</title>
        <authorList>
            <person name="Klenk H.-P."/>
        </authorList>
    </citation>
    <scope>NUCLEOTIDE SEQUENCE [LARGE SCALE GENOMIC DNA]</scope>
    <source>
        <strain evidence="2 3">DSM 44442</strain>
    </source>
</reference>
<dbReference type="EMBL" id="JACCFS010000001">
    <property type="protein sequence ID" value="NYJ37822.1"/>
    <property type="molecule type" value="Genomic_DNA"/>
</dbReference>
<comment type="caution">
    <text evidence="2">The sequence shown here is derived from an EMBL/GenBank/DDBJ whole genome shotgun (WGS) entry which is preliminary data.</text>
</comment>
<evidence type="ECO:0000313" key="3">
    <source>
        <dbReference type="Proteomes" id="UP000572051"/>
    </source>
</evidence>
<dbReference type="RefSeq" id="WP_218898104.1">
    <property type="nucleotide sequence ID" value="NZ_JACCFS010000001.1"/>
</dbReference>
<feature type="region of interest" description="Disordered" evidence="1">
    <location>
        <begin position="1"/>
        <end position="22"/>
    </location>
</feature>
<evidence type="ECO:0000256" key="1">
    <source>
        <dbReference type="SAM" id="MobiDB-lite"/>
    </source>
</evidence>
<keyword evidence="3" id="KW-1185">Reference proteome</keyword>
<evidence type="ECO:0000313" key="2">
    <source>
        <dbReference type="EMBL" id="NYJ37822.1"/>
    </source>
</evidence>
<gene>
    <name evidence="2" type="ORF">HNR10_005703</name>
</gene>
<name>A0A7Z0ET82_9ACTN</name>
<sequence>MPAHEPPAPGHRQVSARPVSLPPPQELAHAALRTALLRDALGLALWCAPTTRVTPHGLPALADVRDAVERLDLWPHSLAHSPDRRTAWLERASAGGDVVDFVVPWETAVGLGLVVLDDGLARPRPDLRDLARAPEPVLGWWVRVFENTFEYARGDSEGGSAPEPGTSGPELLPHVLRYLYEAPDGCRAPLDTLVREVLLAPGTVSTLPERLRPHAEDLLLHALRQLATTGAVLLPTPADTGDGPVVVLTPLGRYGVRRLLQEVGVSAPLIGDLADADAAEFLDTLATLSAEGRLSAIGPWLDRRTPARALREIASVAADPGRARRRWAGTTVLSATSSQIEHELRALLHSARPAVVSLAAIVLLTSRMLPQHEIDEIMSEFGPWVVVDMFAASMAGGETGIRFLLDADDSAGIERVLLADPVRLWESGHPDTARVLGALARHHPDPETAAAAIRVLDRGPMEG</sequence>
<accession>A0A7Z0ET82</accession>
<proteinExistence type="predicted"/>
<organism evidence="2 3">
    <name type="scientific">Nocardiopsis aegyptia</name>
    <dbReference type="NCBI Taxonomy" id="220378"/>
    <lineage>
        <taxon>Bacteria</taxon>
        <taxon>Bacillati</taxon>
        <taxon>Actinomycetota</taxon>
        <taxon>Actinomycetes</taxon>
        <taxon>Streptosporangiales</taxon>
        <taxon>Nocardiopsidaceae</taxon>
        <taxon>Nocardiopsis</taxon>
    </lineage>
</organism>
<protein>
    <submittedName>
        <fullName evidence="2">Uncharacterized protein</fullName>
    </submittedName>
</protein>